<feature type="region of interest" description="Disordered" evidence="1">
    <location>
        <begin position="115"/>
        <end position="151"/>
    </location>
</feature>
<dbReference type="EMBL" id="JANPWB010000012">
    <property type="protein sequence ID" value="KAJ1114802.1"/>
    <property type="molecule type" value="Genomic_DNA"/>
</dbReference>
<dbReference type="Proteomes" id="UP001066276">
    <property type="component" value="Chromosome 8"/>
</dbReference>
<accession>A0AAV7NI80</accession>
<gene>
    <name evidence="2" type="ORF">NDU88_003033</name>
</gene>
<comment type="caution">
    <text evidence="2">The sequence shown here is derived from an EMBL/GenBank/DDBJ whole genome shotgun (WGS) entry which is preliminary data.</text>
</comment>
<name>A0AAV7NI80_PLEWA</name>
<proteinExistence type="predicted"/>
<keyword evidence="3" id="KW-1185">Reference proteome</keyword>
<sequence length="221" mass="24146">MGCDPLVLKCHDAEVMSTGGLINGDSRETKESLSSLKEPQRDDHEGRLAKGTQTYHLPRGTWLHEWRRSWCPPLSVEANNGLGVVRSEAGPQSNCCGQRDGESKCLPLELTQQLQETGGGGSPMVKREWPMKGPRGAGRPREEATGVGARAKDRWQVRRSLRPAGTIWNRLGRALVEKENGGWGLASILKPEGMVAGRKAAAKHPGSQENAGRGPRKEMRQ</sequence>
<evidence type="ECO:0000313" key="2">
    <source>
        <dbReference type="EMBL" id="KAJ1114802.1"/>
    </source>
</evidence>
<feature type="compositionally biased region" description="Basic and acidic residues" evidence="1">
    <location>
        <begin position="139"/>
        <end position="151"/>
    </location>
</feature>
<organism evidence="2 3">
    <name type="scientific">Pleurodeles waltl</name>
    <name type="common">Iberian ribbed newt</name>
    <dbReference type="NCBI Taxonomy" id="8319"/>
    <lineage>
        <taxon>Eukaryota</taxon>
        <taxon>Metazoa</taxon>
        <taxon>Chordata</taxon>
        <taxon>Craniata</taxon>
        <taxon>Vertebrata</taxon>
        <taxon>Euteleostomi</taxon>
        <taxon>Amphibia</taxon>
        <taxon>Batrachia</taxon>
        <taxon>Caudata</taxon>
        <taxon>Salamandroidea</taxon>
        <taxon>Salamandridae</taxon>
        <taxon>Pleurodelinae</taxon>
        <taxon>Pleurodeles</taxon>
    </lineage>
</organism>
<reference evidence="2" key="1">
    <citation type="journal article" date="2022" name="bioRxiv">
        <title>Sequencing and chromosome-scale assembly of the giantPleurodeles waltlgenome.</title>
        <authorList>
            <person name="Brown T."/>
            <person name="Elewa A."/>
            <person name="Iarovenko S."/>
            <person name="Subramanian E."/>
            <person name="Araus A.J."/>
            <person name="Petzold A."/>
            <person name="Susuki M."/>
            <person name="Suzuki K.-i.T."/>
            <person name="Hayashi T."/>
            <person name="Toyoda A."/>
            <person name="Oliveira C."/>
            <person name="Osipova E."/>
            <person name="Leigh N.D."/>
            <person name="Simon A."/>
            <person name="Yun M.H."/>
        </authorList>
    </citation>
    <scope>NUCLEOTIDE SEQUENCE</scope>
    <source>
        <strain evidence="2">20211129_DDA</strain>
        <tissue evidence="2">Liver</tissue>
    </source>
</reference>
<protein>
    <submittedName>
        <fullName evidence="2">Uncharacterized protein</fullName>
    </submittedName>
</protein>
<evidence type="ECO:0000256" key="1">
    <source>
        <dbReference type="SAM" id="MobiDB-lite"/>
    </source>
</evidence>
<dbReference type="AlphaFoldDB" id="A0AAV7NI80"/>
<feature type="region of interest" description="Disordered" evidence="1">
    <location>
        <begin position="196"/>
        <end position="221"/>
    </location>
</feature>
<evidence type="ECO:0000313" key="3">
    <source>
        <dbReference type="Proteomes" id="UP001066276"/>
    </source>
</evidence>